<dbReference type="WBParaSite" id="SSLN_0002078301-mRNA-1">
    <property type="protein sequence ID" value="SSLN_0002078301-mRNA-1"/>
    <property type="gene ID" value="SSLN_0002078301"/>
</dbReference>
<reference evidence="4" key="1">
    <citation type="submission" date="2016-06" db="UniProtKB">
        <authorList>
            <consortium name="WormBaseParasite"/>
        </authorList>
    </citation>
    <scope>IDENTIFICATION</scope>
</reference>
<sequence length="76" mass="8245">MATNTTGTSNYHFASWHTAERSTPPLDSHPIIYGQAVTSASQSTSATLYSPQTQPHPKHSLRNSVKSYAPHTTPHA</sequence>
<evidence type="ECO:0000313" key="4">
    <source>
        <dbReference type="WBParaSite" id="SSLN_0002078301-mRNA-1"/>
    </source>
</evidence>
<protein>
    <submittedName>
        <fullName evidence="2 4">Uncharacterized protein</fullName>
    </submittedName>
</protein>
<feature type="region of interest" description="Disordered" evidence="1">
    <location>
        <begin position="1"/>
        <end position="76"/>
    </location>
</feature>
<evidence type="ECO:0000313" key="2">
    <source>
        <dbReference type="EMBL" id="VDM06424.1"/>
    </source>
</evidence>
<reference evidence="2 3" key="2">
    <citation type="submission" date="2018-11" db="EMBL/GenBank/DDBJ databases">
        <authorList>
            <consortium name="Pathogen Informatics"/>
        </authorList>
    </citation>
    <scope>NUCLEOTIDE SEQUENCE [LARGE SCALE GENOMIC DNA]</scope>
    <source>
        <strain evidence="2 3">NST_G2</strain>
    </source>
</reference>
<dbReference type="AlphaFoldDB" id="A0A183TU91"/>
<proteinExistence type="predicted"/>
<accession>A0A183TU91</accession>
<keyword evidence="3" id="KW-1185">Reference proteome</keyword>
<gene>
    <name evidence="2" type="ORF">SSLN_LOCUS20038</name>
</gene>
<evidence type="ECO:0000313" key="3">
    <source>
        <dbReference type="Proteomes" id="UP000275846"/>
    </source>
</evidence>
<name>A0A183TU91_SCHSO</name>
<feature type="compositionally biased region" description="Polar residues" evidence="1">
    <location>
        <begin position="1"/>
        <end position="12"/>
    </location>
</feature>
<evidence type="ECO:0000256" key="1">
    <source>
        <dbReference type="SAM" id="MobiDB-lite"/>
    </source>
</evidence>
<dbReference type="EMBL" id="UYSU01051773">
    <property type="protein sequence ID" value="VDM06424.1"/>
    <property type="molecule type" value="Genomic_DNA"/>
</dbReference>
<dbReference type="Proteomes" id="UP000275846">
    <property type="component" value="Unassembled WGS sequence"/>
</dbReference>
<feature type="compositionally biased region" description="Low complexity" evidence="1">
    <location>
        <begin position="35"/>
        <end position="47"/>
    </location>
</feature>
<organism evidence="4">
    <name type="scientific">Schistocephalus solidus</name>
    <name type="common">Tapeworm</name>
    <dbReference type="NCBI Taxonomy" id="70667"/>
    <lineage>
        <taxon>Eukaryota</taxon>
        <taxon>Metazoa</taxon>
        <taxon>Spiralia</taxon>
        <taxon>Lophotrochozoa</taxon>
        <taxon>Platyhelminthes</taxon>
        <taxon>Cestoda</taxon>
        <taxon>Eucestoda</taxon>
        <taxon>Diphyllobothriidea</taxon>
        <taxon>Diphyllobothriidae</taxon>
        <taxon>Schistocephalus</taxon>
    </lineage>
</organism>